<dbReference type="AlphaFoldDB" id="A0AA86SX94"/>
<gene>
    <name evidence="1" type="ORF">AYBTSS11_LOCUS26718</name>
</gene>
<keyword evidence="2" id="KW-1185">Reference proteome</keyword>
<accession>A0AA86SX94</accession>
<dbReference type="Gramene" id="rna-AYBTSS11_LOCUS26718">
    <property type="protein sequence ID" value="CAJ1974638.1"/>
    <property type="gene ID" value="gene-AYBTSS11_LOCUS26718"/>
</dbReference>
<reference evidence="1" key="1">
    <citation type="submission" date="2023-10" db="EMBL/GenBank/DDBJ databases">
        <authorList>
            <person name="Domelevo Entfellner J.-B."/>
        </authorList>
    </citation>
    <scope>NUCLEOTIDE SEQUENCE</scope>
</reference>
<evidence type="ECO:0000313" key="2">
    <source>
        <dbReference type="Proteomes" id="UP001189624"/>
    </source>
</evidence>
<dbReference type="Proteomes" id="UP001189624">
    <property type="component" value="Chromosome 9"/>
</dbReference>
<dbReference type="EMBL" id="OY731406">
    <property type="protein sequence ID" value="CAJ1974638.1"/>
    <property type="molecule type" value="Genomic_DNA"/>
</dbReference>
<name>A0AA86SX94_9FABA</name>
<organism evidence="1 2">
    <name type="scientific">Sphenostylis stenocarpa</name>
    <dbReference type="NCBI Taxonomy" id="92480"/>
    <lineage>
        <taxon>Eukaryota</taxon>
        <taxon>Viridiplantae</taxon>
        <taxon>Streptophyta</taxon>
        <taxon>Embryophyta</taxon>
        <taxon>Tracheophyta</taxon>
        <taxon>Spermatophyta</taxon>
        <taxon>Magnoliopsida</taxon>
        <taxon>eudicotyledons</taxon>
        <taxon>Gunneridae</taxon>
        <taxon>Pentapetalae</taxon>
        <taxon>rosids</taxon>
        <taxon>fabids</taxon>
        <taxon>Fabales</taxon>
        <taxon>Fabaceae</taxon>
        <taxon>Papilionoideae</taxon>
        <taxon>50 kb inversion clade</taxon>
        <taxon>NPAAA clade</taxon>
        <taxon>indigoferoid/millettioid clade</taxon>
        <taxon>Phaseoleae</taxon>
        <taxon>Sphenostylis</taxon>
    </lineage>
</organism>
<sequence>MNNAYYQISGPPVSEHAYLSPNQDPMLLNYKHVNELGGHTDRAYPVHDIIMPYSAAAQPVPSQASKNQFYSPSNKLTLEGAYATGIGSSYKRPLPHPQYSHQTILKASHYAQTLQYSQHAHHNIILPQPKFHSSLMPVGSSHTQSMQHPQYPYQSIPKSSHDFHPTVANADSSHSRLSWVPHYSHQNIPNLQPNTYSTSLNAGHSYAQSLPDPQYTHQNAQNLQHDFSSSLVNIGDTNVTMHSYDLSSFNHPHFPQEFPSSTYSSQGSGAIQGRYQVVSKLECEVSSMSHQDCCIPFVLGIHQ</sequence>
<evidence type="ECO:0000313" key="1">
    <source>
        <dbReference type="EMBL" id="CAJ1974638.1"/>
    </source>
</evidence>
<protein>
    <submittedName>
        <fullName evidence="1">Uncharacterized protein</fullName>
    </submittedName>
</protein>
<proteinExistence type="predicted"/>